<dbReference type="Pfam" id="PF00697">
    <property type="entry name" value="PRAI"/>
    <property type="match status" value="1"/>
</dbReference>
<comment type="pathway">
    <text evidence="1">Amino-acid biosynthesis; L-tryptophan biosynthesis; L-tryptophan from chorismate: step 3/5.</text>
</comment>
<dbReference type="Gene3D" id="3.20.20.70">
    <property type="entry name" value="Aldolase class I"/>
    <property type="match status" value="1"/>
</dbReference>
<dbReference type="EC" id="5.3.1.24" evidence="2"/>
<comment type="caution">
    <text evidence="8">The sequence shown here is derived from an EMBL/GenBank/DDBJ whole genome shotgun (WGS) entry which is preliminary data.</text>
</comment>
<evidence type="ECO:0000313" key="8">
    <source>
        <dbReference type="EMBL" id="MPM55523.1"/>
    </source>
</evidence>
<evidence type="ECO:0000256" key="5">
    <source>
        <dbReference type="ARBA" id="ARBA00023141"/>
    </source>
</evidence>
<reference evidence="8" key="1">
    <citation type="submission" date="2019-08" db="EMBL/GenBank/DDBJ databases">
        <authorList>
            <person name="Kucharzyk K."/>
            <person name="Murdoch R.W."/>
            <person name="Higgins S."/>
            <person name="Loffler F."/>
        </authorList>
    </citation>
    <scope>NUCLEOTIDE SEQUENCE</scope>
</reference>
<dbReference type="InterPro" id="IPR011060">
    <property type="entry name" value="RibuloseP-bd_barrel"/>
</dbReference>
<dbReference type="InterPro" id="IPR001240">
    <property type="entry name" value="PRAI_dom"/>
</dbReference>
<keyword evidence="6 8" id="KW-0413">Isomerase</keyword>
<dbReference type="InterPro" id="IPR044643">
    <property type="entry name" value="TrpF_fam"/>
</dbReference>
<keyword evidence="5" id="KW-0057">Aromatic amino acid biosynthesis</keyword>
<dbReference type="InterPro" id="IPR013785">
    <property type="entry name" value="Aldolase_TIM"/>
</dbReference>
<dbReference type="GO" id="GO:0000162">
    <property type="term" value="P:L-tryptophan biosynthetic process"/>
    <property type="evidence" value="ECO:0007669"/>
    <property type="project" value="UniProtKB-UniPathway"/>
</dbReference>
<name>A0A645AX84_9ZZZZ</name>
<dbReference type="CDD" id="cd00405">
    <property type="entry name" value="PRAI"/>
    <property type="match status" value="1"/>
</dbReference>
<sequence>MNEPKEIIIETASLFGLDFVQLHGNESPGFCNEMDRSRLKIIKSFRVGDKFPNEEVEPYHGKCDYFLFDAKTSLYGGSGKKFNWNVLSDYRGETPFLLSGGIAPGDAEALKEFSHPKCIGIDINSRFEIAPAQKDARKIEQFISMLKS</sequence>
<evidence type="ECO:0000256" key="4">
    <source>
        <dbReference type="ARBA" id="ARBA00022822"/>
    </source>
</evidence>
<evidence type="ECO:0000259" key="7">
    <source>
        <dbReference type="Pfam" id="PF00697"/>
    </source>
</evidence>
<evidence type="ECO:0000256" key="2">
    <source>
        <dbReference type="ARBA" id="ARBA00012572"/>
    </source>
</evidence>
<organism evidence="8">
    <name type="scientific">bioreactor metagenome</name>
    <dbReference type="NCBI Taxonomy" id="1076179"/>
    <lineage>
        <taxon>unclassified sequences</taxon>
        <taxon>metagenomes</taxon>
        <taxon>ecological metagenomes</taxon>
    </lineage>
</organism>
<feature type="domain" description="N-(5'phosphoribosyl) anthranilate isomerase (PRAI)" evidence="7">
    <location>
        <begin position="1"/>
        <end position="143"/>
    </location>
</feature>
<dbReference type="PANTHER" id="PTHR42894">
    <property type="entry name" value="N-(5'-PHOSPHORIBOSYL)ANTHRANILATE ISOMERASE"/>
    <property type="match status" value="1"/>
</dbReference>
<evidence type="ECO:0000256" key="3">
    <source>
        <dbReference type="ARBA" id="ARBA00022605"/>
    </source>
</evidence>
<protein>
    <recommendedName>
        <fullName evidence="2">phosphoribosylanthranilate isomerase</fullName>
        <ecNumber evidence="2">5.3.1.24</ecNumber>
    </recommendedName>
</protein>
<dbReference type="GO" id="GO:0004640">
    <property type="term" value="F:phosphoribosylanthranilate isomerase activity"/>
    <property type="evidence" value="ECO:0007669"/>
    <property type="project" value="UniProtKB-EC"/>
</dbReference>
<evidence type="ECO:0000256" key="1">
    <source>
        <dbReference type="ARBA" id="ARBA00004664"/>
    </source>
</evidence>
<dbReference type="AlphaFoldDB" id="A0A645AX84"/>
<keyword evidence="3" id="KW-0028">Amino-acid biosynthesis</keyword>
<keyword evidence="4" id="KW-0822">Tryptophan biosynthesis</keyword>
<dbReference type="EMBL" id="VSSQ01015312">
    <property type="protein sequence ID" value="MPM55523.1"/>
    <property type="molecule type" value="Genomic_DNA"/>
</dbReference>
<dbReference type="SUPFAM" id="SSF51366">
    <property type="entry name" value="Ribulose-phoshate binding barrel"/>
    <property type="match status" value="1"/>
</dbReference>
<dbReference type="UniPathway" id="UPA00035">
    <property type="reaction ID" value="UER00042"/>
</dbReference>
<proteinExistence type="inferred from homology"/>
<gene>
    <name evidence="8" type="primary">trpF_20</name>
    <name evidence="8" type="ORF">SDC9_102320</name>
</gene>
<dbReference type="PANTHER" id="PTHR42894:SF1">
    <property type="entry name" value="N-(5'-PHOSPHORIBOSYL)ANTHRANILATE ISOMERASE"/>
    <property type="match status" value="1"/>
</dbReference>
<accession>A0A645AX84</accession>
<dbReference type="HAMAP" id="MF_00135">
    <property type="entry name" value="PRAI"/>
    <property type="match status" value="1"/>
</dbReference>
<evidence type="ECO:0000256" key="6">
    <source>
        <dbReference type="ARBA" id="ARBA00023235"/>
    </source>
</evidence>